<evidence type="ECO:0000313" key="14">
    <source>
        <dbReference type="EMBL" id="AGT10514.1"/>
    </source>
</evidence>
<evidence type="ECO:0000256" key="8">
    <source>
        <dbReference type="ARBA" id="ARBA00022933"/>
    </source>
</evidence>
<accession>S5XST8</accession>
<feature type="domain" description="Molybdopterin dinucleotide-binding" evidence="13">
    <location>
        <begin position="692"/>
        <end position="809"/>
    </location>
</feature>
<dbReference type="PANTHER" id="PTHR43598:SF1">
    <property type="entry name" value="FORMATE DEHYDROGENASE-O MAJOR SUBUNIT"/>
    <property type="match status" value="1"/>
</dbReference>
<keyword evidence="11" id="KW-0411">Iron-sulfur</keyword>
<evidence type="ECO:0000256" key="11">
    <source>
        <dbReference type="ARBA" id="ARBA00023014"/>
    </source>
</evidence>
<dbReference type="Gene3D" id="3.40.50.740">
    <property type="match status" value="1"/>
</dbReference>
<evidence type="ECO:0000259" key="13">
    <source>
        <dbReference type="Pfam" id="PF01568"/>
    </source>
</evidence>
<evidence type="ECO:0000256" key="2">
    <source>
        <dbReference type="ARBA" id="ARBA00004418"/>
    </source>
</evidence>
<keyword evidence="6" id="KW-0732">Signal</keyword>
<dbReference type="SUPFAM" id="SSF50692">
    <property type="entry name" value="ADC-like"/>
    <property type="match status" value="1"/>
</dbReference>
<dbReference type="Pfam" id="PF01568">
    <property type="entry name" value="Molydop_binding"/>
    <property type="match status" value="1"/>
</dbReference>
<dbReference type="GO" id="GO:0051539">
    <property type="term" value="F:4 iron, 4 sulfur cluster binding"/>
    <property type="evidence" value="ECO:0007669"/>
    <property type="project" value="UniProtKB-KW"/>
</dbReference>
<dbReference type="GO" id="GO:0030151">
    <property type="term" value="F:molybdenum ion binding"/>
    <property type="evidence" value="ECO:0007669"/>
    <property type="project" value="TreeGrafter"/>
</dbReference>
<name>S5XST8_PARAH</name>
<dbReference type="GO" id="GO:0009061">
    <property type="term" value="P:anaerobic respiration"/>
    <property type="evidence" value="ECO:0007669"/>
    <property type="project" value="TreeGrafter"/>
</dbReference>
<evidence type="ECO:0000259" key="12">
    <source>
        <dbReference type="Pfam" id="PF00384"/>
    </source>
</evidence>
<dbReference type="KEGG" id="pami:JCM7686_3479"/>
<evidence type="ECO:0000256" key="10">
    <source>
        <dbReference type="ARBA" id="ARBA00023004"/>
    </source>
</evidence>
<dbReference type="GO" id="GO:0008863">
    <property type="term" value="F:formate dehydrogenase (NAD+) activity"/>
    <property type="evidence" value="ECO:0007669"/>
    <property type="project" value="InterPro"/>
</dbReference>
<protein>
    <submittedName>
        <fullName evidence="14">Formate dehydrogenase, alpha subunit</fullName>
        <ecNumber evidence="14">1.2.1.2</ecNumber>
    </submittedName>
</protein>
<keyword evidence="15" id="KW-1185">Reference proteome</keyword>
<comment type="subcellular location">
    <subcellularLocation>
        <location evidence="2">Periplasm</location>
    </subcellularLocation>
</comment>
<dbReference type="PATRIC" id="fig|1367847.3.peg.3513"/>
<evidence type="ECO:0000256" key="6">
    <source>
        <dbReference type="ARBA" id="ARBA00022729"/>
    </source>
</evidence>
<dbReference type="GO" id="GO:0047111">
    <property type="term" value="F:formate dehydrogenase (cytochrome-c-553) activity"/>
    <property type="evidence" value="ECO:0007669"/>
    <property type="project" value="InterPro"/>
</dbReference>
<evidence type="ECO:0000256" key="1">
    <source>
        <dbReference type="ARBA" id="ARBA00001966"/>
    </source>
</evidence>
<dbReference type="InterPro" id="IPR009010">
    <property type="entry name" value="Asp_de-COase-like_dom_sf"/>
</dbReference>
<dbReference type="eggNOG" id="COG0243">
    <property type="taxonomic scope" value="Bacteria"/>
</dbReference>
<dbReference type="AlphaFoldDB" id="S5XST8"/>
<sequence>MAPTFGRGAMTNAWTDIKNTDLVIVMGGNAAEAHPCGFKWVTEAKARRGAKLIVVDPRFTRTASVSDYYAPIRPGTDIAFLMGVIRYCIANDKVQWDYVKNYTSAALLVRDGFGWSEGLFNGYDPDKRAYDMTEWDYQIGEDGFALTDPSLKDPRCVWNLLKAHVETYTPEMVERICGTPKDRYLKICEMIAECSAPNKVMTSLYALGWTQHSKGAQNIRGMAMLQLILGNIGMPGGGVNALRGHSNIQGLTDIGLLSSSIPGYLNMPTDKEVDFTTFMSTKLNPAIRPGQTSYWQNYRKFMVSFQKAMWGDHATAENDWAYDYLPKLDVPYYDILRFFDMMSKGQVNLYFCQGFNPLLSFPNRAKLTEALSKLKLLVVMDPLQTETAAFWQNHGIYNDVNSAAIQTEVLELPTTCFGEDEGATVNSGRWLQWHWPGATPPGQARADTWILSNIFLRVKALYEKEGGPFPDPILNLSWDYKDPYEPSSAELAREMNGRALADLYDPTDASKLLVKAGAQLPNFGVMRDDGSTMSGCWIYAGSWTEDGNMMARRDNEDPGDVGTFLKWTFAWPANRRILYNRASADLQGKAWDPTRKLIEWDGAKWSGFDVPDIAPTADPATVMPFIMTNEGVGKLFSRKGLKDGPFPTHMEPFESPIANVLNPALRGNPAARVFPDDLAQMAAVGDSAFPFVATSYRLTEHFHFWTKHNKINAALQPEFFVEISEQLAAERGIKQGGRVRVWSKRGQVWAVALVTKRIKPLICDGKTVHVVGIPLHWGFIGATRKGFGPNSLTPFVGDANIDTPEFKAFLVNIEPSAGEAVS</sequence>
<dbReference type="HOGENOM" id="CLU_000422_1_2_5"/>
<keyword evidence="8" id="KW-0712">Selenocysteine</keyword>
<keyword evidence="7" id="KW-0574">Periplasm</keyword>
<evidence type="ECO:0000313" key="15">
    <source>
        <dbReference type="Proteomes" id="UP000015480"/>
    </source>
</evidence>
<proteinExistence type="inferred from homology"/>
<dbReference type="FunFam" id="3.40.50.740:FF:000007">
    <property type="entry name" value="Formate dehydrogenase, alpha subunit, selenocysteine-containing"/>
    <property type="match status" value="1"/>
</dbReference>
<keyword evidence="9 14" id="KW-0560">Oxidoreductase</keyword>
<dbReference type="InterPro" id="IPR006656">
    <property type="entry name" value="Mopterin_OxRdtase"/>
</dbReference>
<comment type="cofactor">
    <cofactor evidence="1">
        <name>[4Fe-4S] cluster</name>
        <dbReference type="ChEBI" id="CHEBI:49883"/>
    </cofactor>
</comment>
<evidence type="ECO:0000256" key="5">
    <source>
        <dbReference type="ARBA" id="ARBA00022723"/>
    </source>
</evidence>
<dbReference type="InterPro" id="IPR006443">
    <property type="entry name" value="Formate-DH-alph_fdnG"/>
</dbReference>
<evidence type="ECO:0000256" key="7">
    <source>
        <dbReference type="ARBA" id="ARBA00022764"/>
    </source>
</evidence>
<evidence type="ECO:0000256" key="3">
    <source>
        <dbReference type="ARBA" id="ARBA00010312"/>
    </source>
</evidence>
<dbReference type="FunFam" id="3.40.228.10:FF:000009">
    <property type="entry name" value="Formate dehydrogenase, alpha subunit, selenocysteine-containing"/>
    <property type="match status" value="1"/>
</dbReference>
<dbReference type="CDD" id="cd02792">
    <property type="entry name" value="MopB_CT_Formate-Dh-Na-like"/>
    <property type="match status" value="1"/>
</dbReference>
<keyword evidence="5" id="KW-0479">Metal-binding</keyword>
<dbReference type="PANTHER" id="PTHR43598">
    <property type="entry name" value="TUNGSTEN-CONTAINING FORMYLMETHANOFURAN DEHYDROGENASE 2 SUBUNIT B"/>
    <property type="match status" value="1"/>
</dbReference>
<dbReference type="SUPFAM" id="SSF53706">
    <property type="entry name" value="Formate dehydrogenase/DMSO reductase, domains 1-3"/>
    <property type="match status" value="1"/>
</dbReference>
<dbReference type="GO" id="GO:0009055">
    <property type="term" value="F:electron transfer activity"/>
    <property type="evidence" value="ECO:0007669"/>
    <property type="project" value="InterPro"/>
</dbReference>
<organism evidence="14 15">
    <name type="scientific">Paracoccus aminophilus JCM 7686</name>
    <dbReference type="NCBI Taxonomy" id="1367847"/>
    <lineage>
        <taxon>Bacteria</taxon>
        <taxon>Pseudomonadati</taxon>
        <taxon>Pseudomonadota</taxon>
        <taxon>Alphaproteobacteria</taxon>
        <taxon>Rhodobacterales</taxon>
        <taxon>Paracoccaceae</taxon>
        <taxon>Paracoccus</taxon>
    </lineage>
</organism>
<dbReference type="Proteomes" id="UP000015480">
    <property type="component" value="Chromosome"/>
</dbReference>
<dbReference type="EC" id="1.2.1.2" evidence="14"/>
<evidence type="ECO:0000256" key="9">
    <source>
        <dbReference type="ARBA" id="ARBA00023002"/>
    </source>
</evidence>
<dbReference type="GO" id="GO:0043546">
    <property type="term" value="F:molybdopterin cofactor binding"/>
    <property type="evidence" value="ECO:0007669"/>
    <property type="project" value="InterPro"/>
</dbReference>
<dbReference type="GO" id="GO:0042597">
    <property type="term" value="C:periplasmic space"/>
    <property type="evidence" value="ECO:0007669"/>
    <property type="project" value="UniProtKB-SubCell"/>
</dbReference>
<comment type="similarity">
    <text evidence="3">Belongs to the prokaryotic molybdopterin-containing oxidoreductase family.</text>
</comment>
<keyword evidence="10" id="KW-0408">Iron</keyword>
<dbReference type="NCBIfam" id="TIGR01553">
    <property type="entry name" value="formate-DH-alph"/>
    <property type="match status" value="1"/>
</dbReference>
<dbReference type="Pfam" id="PF00384">
    <property type="entry name" value="Molybdopterin"/>
    <property type="match status" value="1"/>
</dbReference>
<feature type="domain" description="Molybdopterin oxidoreductase" evidence="12">
    <location>
        <begin position="9"/>
        <end position="389"/>
    </location>
</feature>
<dbReference type="InterPro" id="IPR006657">
    <property type="entry name" value="MoPterin_dinucl-bd_dom"/>
</dbReference>
<dbReference type="Gene3D" id="2.40.40.20">
    <property type="match status" value="1"/>
</dbReference>
<gene>
    <name evidence="14" type="ORF">JCM7686_3479</name>
</gene>
<keyword evidence="4" id="KW-0004">4Fe-4S</keyword>
<dbReference type="eggNOG" id="COG3383">
    <property type="taxonomic scope" value="Bacteria"/>
</dbReference>
<evidence type="ECO:0000256" key="4">
    <source>
        <dbReference type="ARBA" id="ARBA00022485"/>
    </source>
</evidence>
<dbReference type="EMBL" id="CP006650">
    <property type="protein sequence ID" value="AGT10514.1"/>
    <property type="molecule type" value="Genomic_DNA"/>
</dbReference>
<dbReference type="STRING" id="1367847.JCM7686_3479"/>
<dbReference type="Gene3D" id="3.40.228.10">
    <property type="entry name" value="Dimethylsulfoxide Reductase, domain 2"/>
    <property type="match status" value="2"/>
</dbReference>
<reference evidence="14 15" key="1">
    <citation type="journal article" date="2014" name="BMC Genomics">
        <title>Architecture and functions of a multipartite genome of the methylotrophic bacterium Paracoccus aminophilus JCM 7686, containing primary and secondary chromids.</title>
        <authorList>
            <person name="Dziewit L."/>
            <person name="Czarnecki J."/>
            <person name="Wibberg D."/>
            <person name="Radlinska M."/>
            <person name="Mrozek P."/>
            <person name="Szymczak M."/>
            <person name="Schluter A."/>
            <person name="Puhler A."/>
            <person name="Bartosik D."/>
        </authorList>
    </citation>
    <scope>NUCLEOTIDE SEQUENCE [LARGE SCALE GENOMIC DNA]</scope>
    <source>
        <strain evidence="14">JCM 7686</strain>
    </source>
</reference>